<sequence length="212" mass="22829">MNTPFHPVPRICPRPSGKIRQPSPAPPWTLPAATGSSHAPSRNVECFACRRRTAVPVTAVSARCSHCSAYIKLDDITLHSRTHRTKVQTCGCVTVQANADLKGLHIECRDLILNGKASGDLLCSGVCKIKADQHISGTLRARRLTVEKKTAVLVTGGVHVENAWIQGTLEGALTAEGTVTIHRHAKFLGDITARRLVIEEGGIHQGSLTRLS</sequence>
<evidence type="ECO:0000313" key="3">
    <source>
        <dbReference type="EMBL" id="BDL42738.1"/>
    </source>
</evidence>
<keyword evidence="4" id="KW-1185">Reference proteome</keyword>
<dbReference type="Proteomes" id="UP001062263">
    <property type="component" value="Chromosome"/>
</dbReference>
<dbReference type="Pfam" id="PF04519">
    <property type="entry name" value="Bactofilin"/>
    <property type="match status" value="2"/>
</dbReference>
<evidence type="ECO:0000256" key="1">
    <source>
        <dbReference type="ARBA" id="ARBA00044755"/>
    </source>
</evidence>
<comment type="similarity">
    <text evidence="1">Belongs to the bactofilin family.</text>
</comment>
<dbReference type="PANTHER" id="PTHR35024:SF4">
    <property type="entry name" value="POLYMER-FORMING CYTOSKELETAL PROTEIN"/>
    <property type="match status" value="1"/>
</dbReference>
<evidence type="ECO:0000313" key="4">
    <source>
        <dbReference type="Proteomes" id="UP001062263"/>
    </source>
</evidence>
<gene>
    <name evidence="3" type="ORF">Abiwalacus_03120</name>
</gene>
<feature type="compositionally biased region" description="Pro residues" evidence="2">
    <location>
        <begin position="1"/>
        <end position="12"/>
    </location>
</feature>
<evidence type="ECO:0008006" key="5">
    <source>
        <dbReference type="Google" id="ProtNLM"/>
    </source>
</evidence>
<dbReference type="EMBL" id="AP025943">
    <property type="protein sequence ID" value="BDL42738.1"/>
    <property type="molecule type" value="Genomic_DNA"/>
</dbReference>
<organism evidence="3 4">
    <name type="scientific">Akkermansia biwaensis</name>
    <dbReference type="NCBI Taxonomy" id="2946555"/>
    <lineage>
        <taxon>Bacteria</taxon>
        <taxon>Pseudomonadati</taxon>
        <taxon>Verrucomicrobiota</taxon>
        <taxon>Verrucomicrobiia</taxon>
        <taxon>Verrucomicrobiales</taxon>
        <taxon>Akkermansiaceae</taxon>
        <taxon>Akkermansia</taxon>
    </lineage>
</organism>
<evidence type="ECO:0000256" key="2">
    <source>
        <dbReference type="SAM" id="MobiDB-lite"/>
    </source>
</evidence>
<dbReference type="InterPro" id="IPR007607">
    <property type="entry name" value="BacA/B"/>
</dbReference>
<protein>
    <recommendedName>
        <fullName evidence="5">Polymer-forming cytoskeletal protein</fullName>
    </recommendedName>
</protein>
<dbReference type="RefSeq" id="WP_215435359.1">
    <property type="nucleotide sequence ID" value="NZ_AP025943.1"/>
</dbReference>
<proteinExistence type="inferred from homology"/>
<dbReference type="PANTHER" id="PTHR35024">
    <property type="entry name" value="HYPOTHETICAL CYTOSOLIC PROTEIN"/>
    <property type="match status" value="1"/>
</dbReference>
<name>A0ABN6QFL9_9BACT</name>
<accession>A0ABN6QFL9</accession>
<feature type="region of interest" description="Disordered" evidence="2">
    <location>
        <begin position="1"/>
        <end position="40"/>
    </location>
</feature>
<reference evidence="3" key="1">
    <citation type="submission" date="2022-06" db="EMBL/GenBank/DDBJ databases">
        <title>Akkermansia biwalacus sp. nov., an anaerobic mucin-degrading bacterium isolated from human intestine.</title>
        <authorList>
            <person name="Kobayashi Y."/>
            <person name="Inoue S."/>
            <person name="Kawahara T."/>
            <person name="Kohda N."/>
        </authorList>
    </citation>
    <scope>NUCLEOTIDE SEQUENCE</scope>
    <source>
        <strain evidence="3">WON2089</strain>
    </source>
</reference>